<accession>E5AL79</accession>
<evidence type="ECO:0000313" key="2">
    <source>
        <dbReference type="Proteomes" id="UP000007437"/>
    </source>
</evidence>
<reference evidence="1 2" key="1">
    <citation type="journal article" date="2011" name="J. Bacteriol.">
        <title>Complete genome sequence of Burkholderia rhizoxinica, an endosymbiont of Rhizopus microsporus.</title>
        <authorList>
            <person name="Lackner G."/>
            <person name="Moebius N."/>
            <person name="Partida-Martinez L."/>
            <person name="Hertweck C."/>
        </authorList>
    </citation>
    <scope>NUCLEOTIDE SEQUENCE [LARGE SCALE GENOMIC DNA]</scope>
    <source>
        <strain evidence="2">DSM 19002 / CIP 109453 / HKI 454</strain>
    </source>
</reference>
<dbReference type="EMBL" id="FR687359">
    <property type="protein sequence ID" value="CBW73752.1"/>
    <property type="molecule type" value="Genomic_DNA"/>
</dbReference>
<dbReference type="KEGG" id="brh:RBRH_00348"/>
<proteinExistence type="predicted"/>
<sequence length="479" mass="54375">MLELIIASALVKIYNRIGLSMDFNLPPASDSPQVALYAMHGQQAGRFAAGAPPDASRLTVLSSPRVRQRSTTDSLTDATDCSANSLASNQTSCPTTYYDLPPEILQQVAEHVPLCDMGQFSSTDRWTYNTLQEKRLSWLCCKRVHLARDLTSMHQLLGEIERIRAEPVLRAEPLSMLWPWILDLPKEQQPTAFQQVYEAAGRVPERGAQIQKYMFESLCDFSPEQQCALYDFAYAAAQRWGVEQGSLWPAVASLLKSLRGDPPRFLREYRDFLGRLPVLDAVDQADVIVELARLLPSMRRYSNDVNGTRAEYWEILLQWVERLPASHRNEPIIALANAIWLVPGEQRPGYYANLWRWTLSLPDHQLGRVLRYLPHALALLPPAYHAYELSQLEPLLQRMPPAQRTQVALGLLSMVPFNTALSTQIWQRALRLLDGAYEVEVLHVLDEAGARVAPHLSEQQWEEAKAEILVFIERNRLSE</sequence>
<evidence type="ECO:0000313" key="1">
    <source>
        <dbReference type="EMBL" id="CBW73752.1"/>
    </source>
</evidence>
<evidence type="ECO:0008006" key="3">
    <source>
        <dbReference type="Google" id="ProtNLM"/>
    </source>
</evidence>
<organism evidence="1 2">
    <name type="scientific">Mycetohabitans rhizoxinica (strain DSM 19002 / CIP 109453 / HKI 454)</name>
    <name type="common">Paraburkholderia rhizoxinica</name>
    <dbReference type="NCBI Taxonomy" id="882378"/>
    <lineage>
        <taxon>Bacteria</taxon>
        <taxon>Pseudomonadati</taxon>
        <taxon>Pseudomonadota</taxon>
        <taxon>Betaproteobacteria</taxon>
        <taxon>Burkholderiales</taxon>
        <taxon>Burkholderiaceae</taxon>
        <taxon>Mycetohabitans</taxon>
    </lineage>
</organism>
<dbReference type="HOGENOM" id="CLU_030001_0_0_4"/>
<protein>
    <recommendedName>
        <fullName evidence="3">F-box domain-containing protein</fullName>
    </recommendedName>
</protein>
<name>E5AL79_MYCRK</name>
<gene>
    <name evidence="1" type="ordered locus">RBRH_00348</name>
</gene>
<dbReference type="Proteomes" id="UP000007437">
    <property type="component" value="Chromosome"/>
</dbReference>
<dbReference type="AlphaFoldDB" id="E5AL79"/>